<comment type="caution">
    <text evidence="7">The sequence shown here is derived from an EMBL/GenBank/DDBJ whole genome shotgun (WGS) entry which is preliminary data.</text>
</comment>
<keyword evidence="4 7" id="KW-0503">Monooxygenase</keyword>
<sequence length="431" mass="48538">MSKKTIHFGGMIHGVGSTTDGWRHPDIDATASTNLDFYKARAQLAEKGLFDFVFIADGLYISEKSIPHFLNRFEPMTLLSTLAAVTENIGLVGTFSSTYTDPFTLARQLMSLDHLSNGRAGWNLVTSPQAGVAKNYNNRALPPHHERYKIAQEHLDVVRGLWQSWEADAFIRDKETGTYFNPDKFHQLNYEGEYFQVAGPLNIGRSKQGEPLIFQAGSSEDGRAFAAANAEAIFTHASSLEKAKEFYDDIKKRAKEQGKNPDNIKVYPGISPLVGDSLEDAEAQYQAYAKLTPIEHAVRYLARYFDDYDFSRYDLDAPFPELGEIGKNAFRSTTDYIKQRAKEKNQTLRQVALEQAVPRPQFIGTAEDVADEIQRWFEAEAIDGFIISADIPHSFERFVDEVIPILQARGIYRTEYPGTTLREQVGVPITE</sequence>
<evidence type="ECO:0000313" key="8">
    <source>
        <dbReference type="Proteomes" id="UP000782705"/>
    </source>
</evidence>
<dbReference type="PANTHER" id="PTHR30011">
    <property type="entry name" value="ALKANESULFONATE MONOOXYGENASE-RELATED"/>
    <property type="match status" value="1"/>
</dbReference>
<feature type="domain" description="Luciferase-like" evidence="6">
    <location>
        <begin position="30"/>
        <end position="379"/>
    </location>
</feature>
<dbReference type="InterPro" id="IPR011251">
    <property type="entry name" value="Luciferase-like_dom"/>
</dbReference>
<accession>A0ABQ6YZK7</accession>
<evidence type="ECO:0000256" key="4">
    <source>
        <dbReference type="ARBA" id="ARBA00023033"/>
    </source>
</evidence>
<gene>
    <name evidence="7" type="ORF">BAU17_03970</name>
</gene>
<dbReference type="InterPro" id="IPR016215">
    <property type="entry name" value="NTA_MOA"/>
</dbReference>
<organism evidence="7 8">
    <name type="scientific">Candidatus Enterococcus willemsii</name>
    <dbReference type="NCBI Taxonomy" id="1857215"/>
    <lineage>
        <taxon>Bacteria</taxon>
        <taxon>Bacillati</taxon>
        <taxon>Bacillota</taxon>
        <taxon>Bacilli</taxon>
        <taxon>Lactobacillales</taxon>
        <taxon>Enterococcaceae</taxon>
        <taxon>Enterococcus</taxon>
    </lineage>
</organism>
<dbReference type="Gene3D" id="3.20.20.30">
    <property type="entry name" value="Luciferase-like domain"/>
    <property type="match status" value="1"/>
</dbReference>
<dbReference type="PANTHER" id="PTHR30011:SF16">
    <property type="entry name" value="C2H2 FINGER DOMAIN TRANSCRIPTION FACTOR (EUROFUNG)-RELATED"/>
    <property type="match status" value="1"/>
</dbReference>
<dbReference type="RefSeq" id="WP_161901927.1">
    <property type="nucleotide sequence ID" value="NZ_MAEL01000035.1"/>
</dbReference>
<dbReference type="Proteomes" id="UP000782705">
    <property type="component" value="Unassembled WGS sequence"/>
</dbReference>
<evidence type="ECO:0000259" key="6">
    <source>
        <dbReference type="Pfam" id="PF00296"/>
    </source>
</evidence>
<proteinExistence type="inferred from homology"/>
<dbReference type="NCBIfam" id="TIGR03860">
    <property type="entry name" value="FMN_nitrolo"/>
    <property type="match status" value="1"/>
</dbReference>
<dbReference type="SUPFAM" id="SSF51679">
    <property type="entry name" value="Bacterial luciferase-like"/>
    <property type="match status" value="1"/>
</dbReference>
<evidence type="ECO:0000256" key="5">
    <source>
        <dbReference type="ARBA" id="ARBA00033748"/>
    </source>
</evidence>
<dbReference type="InterPro" id="IPR051260">
    <property type="entry name" value="Diverse_substr_monoxygenases"/>
</dbReference>
<protein>
    <submittedName>
        <fullName evidence="7">Monooxygenase</fullName>
    </submittedName>
</protein>
<keyword evidence="8" id="KW-1185">Reference proteome</keyword>
<dbReference type="EMBL" id="MAEL01000035">
    <property type="protein sequence ID" value="KAF1304056.1"/>
    <property type="molecule type" value="Genomic_DNA"/>
</dbReference>
<comment type="similarity">
    <text evidence="5">Belongs to the NtaA/SnaA/DszA monooxygenase family.</text>
</comment>
<evidence type="ECO:0000256" key="2">
    <source>
        <dbReference type="ARBA" id="ARBA00022643"/>
    </source>
</evidence>
<reference evidence="7 8" key="1">
    <citation type="submission" date="2016-06" db="EMBL/GenBank/DDBJ databases">
        <title>Four novel species of enterococci isolated from chicken manure.</title>
        <authorList>
            <person name="Van Tyne D."/>
        </authorList>
    </citation>
    <scope>NUCLEOTIDE SEQUENCE [LARGE SCALE GENOMIC DNA]</scope>
    <source>
        <strain evidence="7 8">CU12B</strain>
    </source>
</reference>
<dbReference type="GO" id="GO:0004497">
    <property type="term" value="F:monooxygenase activity"/>
    <property type="evidence" value="ECO:0007669"/>
    <property type="project" value="UniProtKB-KW"/>
</dbReference>
<name>A0ABQ6YZK7_9ENTE</name>
<dbReference type="CDD" id="cd01095">
    <property type="entry name" value="Nitrilotriacetate_monoxgenase"/>
    <property type="match status" value="1"/>
</dbReference>
<keyword evidence="3" id="KW-0560">Oxidoreductase</keyword>
<dbReference type="Pfam" id="PF00296">
    <property type="entry name" value="Bac_luciferase"/>
    <property type="match status" value="1"/>
</dbReference>
<keyword evidence="1" id="KW-0285">Flavoprotein</keyword>
<evidence type="ECO:0000256" key="3">
    <source>
        <dbReference type="ARBA" id="ARBA00023002"/>
    </source>
</evidence>
<dbReference type="InterPro" id="IPR036661">
    <property type="entry name" value="Luciferase-like_sf"/>
</dbReference>
<evidence type="ECO:0000256" key="1">
    <source>
        <dbReference type="ARBA" id="ARBA00022630"/>
    </source>
</evidence>
<keyword evidence="2" id="KW-0288">FMN</keyword>
<dbReference type="PIRSF" id="PIRSF000337">
    <property type="entry name" value="NTA_MOA"/>
    <property type="match status" value="1"/>
</dbReference>
<evidence type="ECO:0000313" key="7">
    <source>
        <dbReference type="EMBL" id="KAF1304056.1"/>
    </source>
</evidence>